<evidence type="ECO:0000256" key="4">
    <source>
        <dbReference type="ARBA" id="ARBA00023125"/>
    </source>
</evidence>
<evidence type="ECO:0000256" key="7">
    <source>
        <dbReference type="SAM" id="MobiDB-lite"/>
    </source>
</evidence>
<evidence type="ECO:0000313" key="10">
    <source>
        <dbReference type="Proteomes" id="UP001149954"/>
    </source>
</evidence>
<dbReference type="GO" id="GO:0008270">
    <property type="term" value="F:zinc ion binding"/>
    <property type="evidence" value="ECO:0007669"/>
    <property type="project" value="InterPro"/>
</dbReference>
<proteinExistence type="predicted"/>
<dbReference type="InterPro" id="IPR050987">
    <property type="entry name" value="AtrR-like"/>
</dbReference>
<dbReference type="EMBL" id="JAPWDS010000006">
    <property type="protein sequence ID" value="KAJ5494239.1"/>
    <property type="molecule type" value="Genomic_DNA"/>
</dbReference>
<feature type="region of interest" description="Disordered" evidence="7">
    <location>
        <begin position="143"/>
        <end position="199"/>
    </location>
</feature>
<feature type="region of interest" description="Disordered" evidence="7">
    <location>
        <begin position="492"/>
        <end position="596"/>
    </location>
</feature>
<dbReference type="PANTHER" id="PTHR46910:SF3">
    <property type="entry name" value="HALOTOLERANCE PROTEIN 9-RELATED"/>
    <property type="match status" value="1"/>
</dbReference>
<name>A0A9W9XKZ8_9EURO</name>
<keyword evidence="5" id="KW-0804">Transcription</keyword>
<feature type="domain" description="Zn(2)-C6 fungal-type" evidence="8">
    <location>
        <begin position="36"/>
        <end position="68"/>
    </location>
</feature>
<dbReference type="Pfam" id="PF00172">
    <property type="entry name" value="Zn_clus"/>
    <property type="match status" value="1"/>
</dbReference>
<dbReference type="GO" id="GO:0003677">
    <property type="term" value="F:DNA binding"/>
    <property type="evidence" value="ECO:0007669"/>
    <property type="project" value="UniProtKB-KW"/>
</dbReference>
<protein>
    <submittedName>
        <fullName evidence="9">Transcriptional regulator family: Fungal Specific TF</fullName>
    </submittedName>
</protein>
<evidence type="ECO:0000256" key="2">
    <source>
        <dbReference type="ARBA" id="ARBA00022723"/>
    </source>
</evidence>
<keyword evidence="6" id="KW-0539">Nucleus</keyword>
<keyword evidence="10" id="KW-1185">Reference proteome</keyword>
<dbReference type="PANTHER" id="PTHR46910">
    <property type="entry name" value="TRANSCRIPTION FACTOR PDR1"/>
    <property type="match status" value="1"/>
</dbReference>
<dbReference type="SUPFAM" id="SSF57701">
    <property type="entry name" value="Zn2/Cys6 DNA-binding domain"/>
    <property type="match status" value="1"/>
</dbReference>
<dbReference type="GO" id="GO:0000981">
    <property type="term" value="F:DNA-binding transcription factor activity, RNA polymerase II-specific"/>
    <property type="evidence" value="ECO:0007669"/>
    <property type="project" value="InterPro"/>
</dbReference>
<accession>A0A9W9XKZ8</accession>
<evidence type="ECO:0000256" key="3">
    <source>
        <dbReference type="ARBA" id="ARBA00023015"/>
    </source>
</evidence>
<reference evidence="9" key="1">
    <citation type="submission" date="2022-12" db="EMBL/GenBank/DDBJ databases">
        <authorList>
            <person name="Petersen C."/>
        </authorList>
    </citation>
    <scope>NUCLEOTIDE SEQUENCE</scope>
    <source>
        <strain evidence="9">IBT 29495</strain>
    </source>
</reference>
<keyword evidence="2" id="KW-0479">Metal-binding</keyword>
<dbReference type="Gene3D" id="4.10.240.10">
    <property type="entry name" value="Zn(2)-C6 fungal-type DNA-binding domain"/>
    <property type="match status" value="1"/>
</dbReference>
<keyword evidence="4" id="KW-0238">DNA-binding</keyword>
<sequence>MADQMPMVKGTDISRSPSAPLSTTYSALSNHQLGFPCTNCKARHKHCDRGKPVCSACQSMGFAVECSYPSAALPGTENKSAKNRTTQKTGALFLGPMFNNALPSTGDKRPRAADSPERTQLVNAVVGLPIQNDYCHQRTEILQQSPAKRQKISEIGPGSPARQPALAQGQVTPFDTGMPGGSRPNPPPRMRSISPTLHEDETELRCNLTTEINVQRTRHRNLAAGALRNIIKILKKAKVERPSPEPTISHGDTQLNDEWREEDDLMEIAFNKLEKGGRCSRALLSRFENFLYGPFMSPEEKRMQERIICVEECLSSASAEPTSNHNELFLHRLSKVTSNPDAYGMDEKDSQIGFLHNHLLTAISAKSKLSRANCRKFAELLDPDRDIANANLDGPGVKAKTVTRKWKVPPKPSSPRVPSSYTPESPSRLTRKQNPAPSLSPSPTHLPSPPPLSSPTQPPPFPSHSSLSTPHLESIDLTDDTMIPVTNLKRKITKRVVSGPRSQSSQSNGTAASPATQSASKKRPTSGGQSNDITAPYSKRAASGTHLSNPDEILVPSPDCTASRNQSSNSGDIIPPSPDNALVPGPSRAASDSQPLSSEIPKRLWNIFVTKHAPMLPMLNLDQLKAGFALAVNHGKVGPTVIEPTFGFCIAIASQLTRDKDLWQARKWYDAAQSNMADTLNSRPSIQSFHHHILQVHYLQMVGHLRLAWDILTMAIGRAQSLRMQTMHGGCLAMNEDSLQHVRMVWQCLWTKKLSLTLQFGVVDQSLDTFYESPMPMQSFIQENLGVPGAETMERRRATSSFFIVCTSLANYTDDLITVENDLRVTRIECPIKWLSVVDLRGFQELNEKLSSWKNGLPSCLEWKGSGIDFTMTKDPLIRCMSVLAYLRFVYFRLRQYRPFFILTMRLSQSCACEMSPHITGKDIDSVDASPFLGLVFYSAVKCLNAAQEIVKTLGASHAHARDESAKCEHLEYLYAAAAILIAARAVPGVMNGTGPGMAATAAITKSVTTMTEELREVDTLMRNFEESCEQAPKLKCRIQRVRAALDQIRLQSVSSDGLVTDNNLHFESVVWQKIYDRLGLDLPFERFRLAPGSIVSGRRMTLGWIESLPVDMDSGN</sequence>
<keyword evidence="3" id="KW-0805">Transcription regulation</keyword>
<dbReference type="CDD" id="cd00067">
    <property type="entry name" value="GAL4"/>
    <property type="match status" value="1"/>
</dbReference>
<dbReference type="CDD" id="cd12148">
    <property type="entry name" value="fungal_TF_MHR"/>
    <property type="match status" value="1"/>
</dbReference>
<feature type="region of interest" description="Disordered" evidence="7">
    <location>
        <begin position="95"/>
        <end position="116"/>
    </location>
</feature>
<feature type="region of interest" description="Disordered" evidence="7">
    <location>
        <begin position="386"/>
        <end position="479"/>
    </location>
</feature>
<reference evidence="9" key="2">
    <citation type="journal article" date="2023" name="IMA Fungus">
        <title>Comparative genomic study of the Penicillium genus elucidates a diverse pangenome and 15 lateral gene transfer events.</title>
        <authorList>
            <person name="Petersen C."/>
            <person name="Sorensen T."/>
            <person name="Nielsen M.R."/>
            <person name="Sondergaard T.E."/>
            <person name="Sorensen J.L."/>
            <person name="Fitzpatrick D.A."/>
            <person name="Frisvad J.C."/>
            <person name="Nielsen K.L."/>
        </authorList>
    </citation>
    <scope>NUCLEOTIDE SEQUENCE</scope>
    <source>
        <strain evidence="9">IBT 29495</strain>
    </source>
</reference>
<evidence type="ECO:0000256" key="5">
    <source>
        <dbReference type="ARBA" id="ARBA00023163"/>
    </source>
</evidence>
<dbReference type="OrthoDB" id="424974at2759"/>
<dbReference type="Proteomes" id="UP001149954">
    <property type="component" value="Unassembled WGS sequence"/>
</dbReference>
<dbReference type="PROSITE" id="PS00463">
    <property type="entry name" value="ZN2_CY6_FUNGAL_1"/>
    <property type="match status" value="1"/>
</dbReference>
<comment type="subcellular location">
    <subcellularLocation>
        <location evidence="1">Nucleus</location>
    </subcellularLocation>
</comment>
<dbReference type="SMART" id="SM00066">
    <property type="entry name" value="GAL4"/>
    <property type="match status" value="1"/>
</dbReference>
<feature type="compositionally biased region" description="Pro residues" evidence="7">
    <location>
        <begin position="438"/>
        <end position="462"/>
    </location>
</feature>
<evidence type="ECO:0000256" key="1">
    <source>
        <dbReference type="ARBA" id="ARBA00004123"/>
    </source>
</evidence>
<comment type="caution">
    <text evidence="9">The sequence shown here is derived from an EMBL/GenBank/DDBJ whole genome shotgun (WGS) entry which is preliminary data.</text>
</comment>
<evidence type="ECO:0000313" key="9">
    <source>
        <dbReference type="EMBL" id="KAJ5494239.1"/>
    </source>
</evidence>
<organism evidence="9 10">
    <name type="scientific">Penicillium fimorum</name>
    <dbReference type="NCBI Taxonomy" id="1882269"/>
    <lineage>
        <taxon>Eukaryota</taxon>
        <taxon>Fungi</taxon>
        <taxon>Dikarya</taxon>
        <taxon>Ascomycota</taxon>
        <taxon>Pezizomycotina</taxon>
        <taxon>Eurotiomycetes</taxon>
        <taxon>Eurotiomycetidae</taxon>
        <taxon>Eurotiales</taxon>
        <taxon>Aspergillaceae</taxon>
        <taxon>Penicillium</taxon>
    </lineage>
</organism>
<dbReference type="GO" id="GO:0005634">
    <property type="term" value="C:nucleus"/>
    <property type="evidence" value="ECO:0007669"/>
    <property type="project" value="UniProtKB-SubCell"/>
</dbReference>
<feature type="compositionally biased region" description="Polar residues" evidence="7">
    <location>
        <begin position="560"/>
        <end position="571"/>
    </location>
</feature>
<evidence type="ECO:0000256" key="6">
    <source>
        <dbReference type="ARBA" id="ARBA00023242"/>
    </source>
</evidence>
<feature type="region of interest" description="Disordered" evidence="7">
    <location>
        <begin position="1"/>
        <end position="20"/>
    </location>
</feature>
<dbReference type="InterPro" id="IPR036864">
    <property type="entry name" value="Zn2-C6_fun-type_DNA-bd_sf"/>
</dbReference>
<dbReference type="AlphaFoldDB" id="A0A9W9XKZ8"/>
<evidence type="ECO:0000259" key="8">
    <source>
        <dbReference type="PROSITE" id="PS50048"/>
    </source>
</evidence>
<feature type="compositionally biased region" description="Polar residues" evidence="7">
    <location>
        <begin position="500"/>
        <end position="519"/>
    </location>
</feature>
<dbReference type="InterPro" id="IPR001138">
    <property type="entry name" value="Zn2Cys6_DnaBD"/>
</dbReference>
<gene>
    <name evidence="9" type="ORF">N7463_010326</name>
</gene>
<feature type="compositionally biased region" description="Basic and acidic residues" evidence="7">
    <location>
        <begin position="106"/>
        <end position="116"/>
    </location>
</feature>
<dbReference type="PROSITE" id="PS50048">
    <property type="entry name" value="ZN2_CY6_FUNGAL_2"/>
    <property type="match status" value="1"/>
</dbReference>